<feature type="compositionally biased region" description="Polar residues" evidence="15">
    <location>
        <begin position="919"/>
        <end position="952"/>
    </location>
</feature>
<dbReference type="SUPFAM" id="SSF53850">
    <property type="entry name" value="Periplasmic binding protein-like II"/>
    <property type="match status" value="1"/>
</dbReference>
<keyword evidence="20" id="KW-1185">Reference proteome</keyword>
<evidence type="ECO:0000313" key="19">
    <source>
        <dbReference type="EMBL" id="KAG0479900.1"/>
    </source>
</evidence>
<evidence type="ECO:0000256" key="14">
    <source>
        <dbReference type="PIRSR" id="PIRSR037090-50"/>
    </source>
</evidence>
<keyword evidence="5 17" id="KW-0732">Signal</keyword>
<feature type="region of interest" description="Disordered" evidence="15">
    <location>
        <begin position="919"/>
        <end position="981"/>
    </location>
</feature>
<keyword evidence="3 13" id="KW-0813">Transport</keyword>
<evidence type="ECO:0000259" key="18">
    <source>
        <dbReference type="SMART" id="SM00079"/>
    </source>
</evidence>
<feature type="domain" description="Ionotropic glutamate receptor C-terminal" evidence="18">
    <location>
        <begin position="475"/>
        <end position="821"/>
    </location>
</feature>
<feature type="transmembrane region" description="Helical" evidence="16">
    <location>
        <begin position="665"/>
        <end position="683"/>
    </location>
</feature>
<dbReference type="Proteomes" id="UP000636800">
    <property type="component" value="Chromosome 5"/>
</dbReference>
<keyword evidence="9 13" id="KW-0675">Receptor</keyword>
<dbReference type="PRINTS" id="PR01176">
    <property type="entry name" value="GABABRECEPTR"/>
</dbReference>
<keyword evidence="7 13" id="KW-0406">Ion transport</keyword>
<evidence type="ECO:0000256" key="1">
    <source>
        <dbReference type="ARBA" id="ARBA00004141"/>
    </source>
</evidence>
<dbReference type="GO" id="GO:0016020">
    <property type="term" value="C:membrane"/>
    <property type="evidence" value="ECO:0007669"/>
    <property type="project" value="UniProtKB-SubCell"/>
</dbReference>
<evidence type="ECO:0000313" key="20">
    <source>
        <dbReference type="Proteomes" id="UP000636800"/>
    </source>
</evidence>
<evidence type="ECO:0000256" key="10">
    <source>
        <dbReference type="ARBA" id="ARBA00023180"/>
    </source>
</evidence>
<dbReference type="InterPro" id="IPR015683">
    <property type="entry name" value="Ionotropic_Glu_rcpt"/>
</dbReference>
<comment type="similarity">
    <text evidence="2 13">Belongs to the glutamate-gated ion channel (TC 1.A.10.1) family.</text>
</comment>
<feature type="transmembrane region" description="Helical" evidence="16">
    <location>
        <begin position="601"/>
        <end position="623"/>
    </location>
</feature>
<keyword evidence="6 16" id="KW-1133">Transmembrane helix</keyword>
<dbReference type="Gene3D" id="1.10.287.70">
    <property type="match status" value="1"/>
</dbReference>
<keyword evidence="11 13" id="KW-1071">Ligand-gated ion channel</keyword>
<sequence>MRPLLSFSFVLLLSSALLAATQPQHVTSPPPATATVKVGVIMDLTTAVGRGCLTALNLALTDFYTSHPNSTTRLQILQRHSLRNDAVSAASAALDLLSNHRVAAILGPQTSSSAAFVAEIGRRAQTPIISFSATSPSLSPYLSSFLVRATPSDAAMGTIIAALASAFSWRRIVPIYENDEFGASILPNLIDAVAAVGESKVPYRCPIHPTASDDYISMQLYRLKTLQTRVFVLHSSSKIAARILSAAAAAGMNNNNYAWILTSAVAAQLGSFDPDVILDTMQGDIGIRPYIHRSERVRQFERRWRQELMKENPNLNADFVFGDISPFVFYAYDALWAVAMAAENISLANPTSFPSDPTSNGSSFPAELFQLEVSKIGPKLLESIRETEFDGIGGRFRLINGERNISAFQIVNVNGEKAKGIGFWTPSRGFSKNRKSSGGGPYSVKREDLGQVIWPGDSLATPKGWEMPTGGAKMKLVVPGPVEPGFQSFLSMNRDPATGYVSADGFVIEVFEAAVRRLPYALPFEYVSWVNAQGKGAGDYNALMNTVANETYDGVVGDVTITSNRSEVVDCTLPYTVSGVSMVVPLRDVRSHRAWIFLKPLNFDLWLVSGAFFIFTGAIVWFLEHRTNPEFRGPPTHQLGTVFYFSFSTLVFAHKETMTSNLSKFVVTIWVFVVLILTSSYTASLTSMLTVRQFQPTITDYKELIVKGLPVGHLRHSFVKQLLIRMGFNEKNLFPYKSPQEYKDALSNGTIVAVIDEIPYLKIFLSYYCENFTMGSPIYKTSGFGYAFPKGSPLVSDLSRAILSLTESNEILEIERRWFGELSTCPKQGGNSISSSNSLDFNSFYGLFLITGVASILALIFYSLSFLYTNRRSLASIAAEENTLKGRVSSVARLYDGKDISSHTFKKLGKNVALDGRGATTSAGSSPRFNADQSESPFSISLGTTTPPSMDFSSHEIPQGTSMDGISQVEMASPQGIPQPR</sequence>
<keyword evidence="4 16" id="KW-0812">Transmembrane</keyword>
<keyword evidence="12 13" id="KW-0407">Ion channel</keyword>
<dbReference type="CDD" id="cd13686">
    <property type="entry name" value="GluR_Plant"/>
    <property type="match status" value="1"/>
</dbReference>
<dbReference type="Gene3D" id="3.40.50.2300">
    <property type="match status" value="3"/>
</dbReference>
<feature type="transmembrane region" description="Helical" evidence="16">
    <location>
        <begin position="844"/>
        <end position="868"/>
    </location>
</feature>
<dbReference type="GO" id="GO:0015276">
    <property type="term" value="F:ligand-gated monoatomic ion channel activity"/>
    <property type="evidence" value="ECO:0007669"/>
    <property type="project" value="InterPro"/>
</dbReference>
<dbReference type="InterPro" id="IPR019594">
    <property type="entry name" value="Glu/Gly-bd"/>
</dbReference>
<feature type="signal peptide" evidence="17">
    <location>
        <begin position="1"/>
        <end position="23"/>
    </location>
</feature>
<evidence type="ECO:0000256" key="15">
    <source>
        <dbReference type="SAM" id="MobiDB-lite"/>
    </source>
</evidence>
<evidence type="ECO:0000256" key="8">
    <source>
        <dbReference type="ARBA" id="ARBA00023136"/>
    </source>
</evidence>
<keyword evidence="10" id="KW-0325">Glycoprotein</keyword>
<dbReference type="FunFam" id="3.40.190.10:FF:000396">
    <property type="entry name" value="Glutamate receptor"/>
    <property type="match status" value="1"/>
</dbReference>
<dbReference type="AlphaFoldDB" id="A0A835QUG7"/>
<evidence type="ECO:0000256" key="11">
    <source>
        <dbReference type="ARBA" id="ARBA00023286"/>
    </source>
</evidence>
<dbReference type="Pfam" id="PF10613">
    <property type="entry name" value="Lig_chan-Glu_bd"/>
    <property type="match status" value="1"/>
</dbReference>
<dbReference type="OrthoDB" id="780193at2759"/>
<accession>A0A835QUG7</accession>
<dbReference type="PANTHER" id="PTHR18966">
    <property type="entry name" value="IONOTROPIC GLUTAMATE RECEPTOR"/>
    <property type="match status" value="1"/>
</dbReference>
<evidence type="ECO:0000256" key="3">
    <source>
        <dbReference type="ARBA" id="ARBA00022448"/>
    </source>
</evidence>
<comment type="function">
    <text evidence="13">Glutamate-gated receptor that probably acts as non-selective cation channel.</text>
</comment>
<comment type="caution">
    <text evidence="19">The sequence shown here is derived from an EMBL/GenBank/DDBJ whole genome shotgun (WGS) entry which is preliminary data.</text>
</comment>
<dbReference type="Pfam" id="PF01094">
    <property type="entry name" value="ANF_receptor"/>
    <property type="match status" value="1"/>
</dbReference>
<dbReference type="EMBL" id="JADCNL010000005">
    <property type="protein sequence ID" value="KAG0479900.1"/>
    <property type="molecule type" value="Genomic_DNA"/>
</dbReference>
<dbReference type="FunFam" id="3.40.50.2300:FF:000188">
    <property type="entry name" value="Glutamate receptor"/>
    <property type="match status" value="1"/>
</dbReference>
<comment type="subcellular location">
    <subcellularLocation>
        <location evidence="1">Membrane</location>
        <topology evidence="1">Multi-pass membrane protein</topology>
    </subcellularLocation>
</comment>
<gene>
    <name evidence="19" type="ORF">HPP92_010758</name>
</gene>
<dbReference type="InterPro" id="IPR001320">
    <property type="entry name" value="Iontro_rcpt_C"/>
</dbReference>
<name>A0A835QUG7_VANPL</name>
<evidence type="ECO:0000256" key="4">
    <source>
        <dbReference type="ARBA" id="ARBA00022692"/>
    </source>
</evidence>
<evidence type="ECO:0000256" key="9">
    <source>
        <dbReference type="ARBA" id="ARBA00023170"/>
    </source>
</evidence>
<evidence type="ECO:0000256" key="13">
    <source>
        <dbReference type="PIRNR" id="PIRNR037090"/>
    </source>
</evidence>
<evidence type="ECO:0000256" key="6">
    <source>
        <dbReference type="ARBA" id="ARBA00022989"/>
    </source>
</evidence>
<dbReference type="InterPro" id="IPR001828">
    <property type="entry name" value="ANF_lig-bd_rcpt"/>
</dbReference>
<proteinExistence type="inferred from homology"/>
<evidence type="ECO:0000256" key="2">
    <source>
        <dbReference type="ARBA" id="ARBA00008685"/>
    </source>
</evidence>
<keyword evidence="8 13" id="KW-0472">Membrane</keyword>
<reference evidence="19 20" key="1">
    <citation type="journal article" date="2020" name="Nat. Food">
        <title>A phased Vanilla planifolia genome enables genetic improvement of flavour and production.</title>
        <authorList>
            <person name="Hasing T."/>
            <person name="Tang H."/>
            <person name="Brym M."/>
            <person name="Khazi F."/>
            <person name="Huang T."/>
            <person name="Chambers A.H."/>
        </authorList>
    </citation>
    <scope>NUCLEOTIDE SEQUENCE [LARGE SCALE GENOMIC DNA]</scope>
    <source>
        <tissue evidence="19">Leaf</tissue>
    </source>
</reference>
<feature type="chain" id="PRO_5032884507" description="Glutamate receptor" evidence="17">
    <location>
        <begin position="24"/>
        <end position="981"/>
    </location>
</feature>
<dbReference type="Gene3D" id="3.40.190.10">
    <property type="entry name" value="Periplasmic binding protein-like II"/>
    <property type="match status" value="2"/>
</dbReference>
<evidence type="ECO:0000256" key="12">
    <source>
        <dbReference type="ARBA" id="ARBA00023303"/>
    </source>
</evidence>
<dbReference type="FunFam" id="1.10.287.70:FF:000037">
    <property type="entry name" value="Glutamate receptor"/>
    <property type="match status" value="1"/>
</dbReference>
<evidence type="ECO:0000256" key="7">
    <source>
        <dbReference type="ARBA" id="ARBA00023065"/>
    </source>
</evidence>
<dbReference type="InterPro" id="IPR017103">
    <property type="entry name" value="Iontropic_Glu_rcpt_pln"/>
</dbReference>
<dbReference type="SUPFAM" id="SSF53822">
    <property type="entry name" value="Periplasmic binding protein-like I"/>
    <property type="match status" value="1"/>
</dbReference>
<keyword evidence="14" id="KW-1015">Disulfide bond</keyword>
<protein>
    <recommendedName>
        <fullName evidence="13">Glutamate receptor</fullName>
    </recommendedName>
</protein>
<evidence type="ECO:0000256" key="5">
    <source>
        <dbReference type="ARBA" id="ARBA00022729"/>
    </source>
</evidence>
<dbReference type="Pfam" id="PF00060">
    <property type="entry name" value="Lig_chan"/>
    <property type="match status" value="1"/>
</dbReference>
<organism evidence="19 20">
    <name type="scientific">Vanilla planifolia</name>
    <name type="common">Vanilla</name>
    <dbReference type="NCBI Taxonomy" id="51239"/>
    <lineage>
        <taxon>Eukaryota</taxon>
        <taxon>Viridiplantae</taxon>
        <taxon>Streptophyta</taxon>
        <taxon>Embryophyta</taxon>
        <taxon>Tracheophyta</taxon>
        <taxon>Spermatophyta</taxon>
        <taxon>Magnoliopsida</taxon>
        <taxon>Liliopsida</taxon>
        <taxon>Asparagales</taxon>
        <taxon>Orchidaceae</taxon>
        <taxon>Vanilloideae</taxon>
        <taxon>Vanilleae</taxon>
        <taxon>Vanilla</taxon>
    </lineage>
</organism>
<dbReference type="PIRSF" id="PIRSF037090">
    <property type="entry name" value="Iontro_Glu-like_rcpt_pln"/>
    <property type="match status" value="1"/>
</dbReference>
<evidence type="ECO:0000256" key="17">
    <source>
        <dbReference type="SAM" id="SignalP"/>
    </source>
</evidence>
<dbReference type="InterPro" id="IPR028082">
    <property type="entry name" value="Peripla_BP_I"/>
</dbReference>
<dbReference type="SMART" id="SM00079">
    <property type="entry name" value="PBPe"/>
    <property type="match status" value="1"/>
</dbReference>
<evidence type="ECO:0000256" key="16">
    <source>
        <dbReference type="SAM" id="Phobius"/>
    </source>
</evidence>
<feature type="disulfide bond" evidence="14">
    <location>
        <begin position="769"/>
        <end position="825"/>
    </location>
</feature>